<comment type="caution">
    <text evidence="2">The sequence shown here is derived from an EMBL/GenBank/DDBJ whole genome shotgun (WGS) entry which is preliminary data.</text>
</comment>
<name>A0ABQ7FK67_9ACTN</name>
<sequence length="55" mass="5719">RTAERTVHVQIGRLEVAAAGAPGTERAASGRSQRSGRAAPAVSLADYLSRGERNS</sequence>
<feature type="region of interest" description="Disordered" evidence="1">
    <location>
        <begin position="20"/>
        <end position="55"/>
    </location>
</feature>
<gene>
    <name evidence="2" type="ORF">GCU69_09395</name>
</gene>
<reference evidence="2 3" key="1">
    <citation type="submission" date="2019-10" db="EMBL/GenBank/DDBJ databases">
        <title>Streptomyces tenebrisbrunneis sp.nov., an endogenous actinomycete isolated from of Lycium ruthenicum.</title>
        <authorList>
            <person name="Ma L."/>
        </authorList>
    </citation>
    <scope>NUCLEOTIDE SEQUENCE [LARGE SCALE GENOMIC DNA]</scope>
    <source>
        <strain evidence="2 3">TRM 66187</strain>
    </source>
</reference>
<keyword evidence="3" id="KW-1185">Reference proteome</keyword>
<feature type="non-terminal residue" evidence="2">
    <location>
        <position position="1"/>
    </location>
</feature>
<evidence type="ECO:0000256" key="1">
    <source>
        <dbReference type="SAM" id="MobiDB-lite"/>
    </source>
</evidence>
<accession>A0ABQ7FK67</accession>
<dbReference type="EMBL" id="WHPN01000227">
    <property type="protein sequence ID" value="KAF4409361.1"/>
    <property type="molecule type" value="Genomic_DNA"/>
</dbReference>
<protein>
    <submittedName>
        <fullName evidence="2">Uncharacterized protein</fullName>
    </submittedName>
</protein>
<proteinExistence type="predicted"/>
<organism evidence="2 3">
    <name type="scientific">Streptomyces lycii</name>
    <dbReference type="NCBI Taxonomy" id="2654337"/>
    <lineage>
        <taxon>Bacteria</taxon>
        <taxon>Bacillati</taxon>
        <taxon>Actinomycetota</taxon>
        <taxon>Actinomycetes</taxon>
        <taxon>Kitasatosporales</taxon>
        <taxon>Streptomycetaceae</taxon>
        <taxon>Streptomyces</taxon>
    </lineage>
</organism>
<feature type="compositionally biased region" description="Low complexity" evidence="1">
    <location>
        <begin position="20"/>
        <end position="39"/>
    </location>
</feature>
<dbReference type="Proteomes" id="UP000621266">
    <property type="component" value="Unassembled WGS sequence"/>
</dbReference>
<evidence type="ECO:0000313" key="2">
    <source>
        <dbReference type="EMBL" id="KAF4409361.1"/>
    </source>
</evidence>
<evidence type="ECO:0000313" key="3">
    <source>
        <dbReference type="Proteomes" id="UP000621266"/>
    </source>
</evidence>